<evidence type="ECO:0008006" key="3">
    <source>
        <dbReference type="Google" id="ProtNLM"/>
    </source>
</evidence>
<reference evidence="1" key="1">
    <citation type="submission" date="2020-09" db="EMBL/GenBank/DDBJ databases">
        <authorList>
            <person name="Zhang D."/>
            <person name="Hatherill J.R."/>
            <person name="Ramirez J.F."/>
            <person name="Edinger B."/>
            <person name="Balarin R."/>
            <person name="Sullivan A."/>
            <person name="Humpal K.M."/>
            <person name="Guseva A."/>
            <person name="Butela K.A."/>
            <person name="Garlena R.A."/>
            <person name="Russell D.A."/>
            <person name="Pope W.H."/>
            <person name="Jacobs-Sera D."/>
            <person name="Hatfull G.F."/>
        </authorList>
    </citation>
    <scope>NUCLEOTIDE SEQUENCE</scope>
</reference>
<evidence type="ECO:0000313" key="2">
    <source>
        <dbReference type="Proteomes" id="UP000664917"/>
    </source>
</evidence>
<dbReference type="Proteomes" id="UP000664917">
    <property type="component" value="Segment"/>
</dbReference>
<proteinExistence type="predicted"/>
<protein>
    <recommendedName>
        <fullName evidence="3">Gp49</fullName>
    </recommendedName>
</protein>
<keyword evidence="2" id="KW-1185">Reference proteome</keyword>
<sequence>MAKHQKATEDNFNELHDLLTKEYLRRIKSGEATTQDLKAMADWLKANDISGIAVEGSPLDQLASIMPKIDPELVRSRLSGKRLESRV</sequence>
<accession>A0A874M9W8</accession>
<dbReference type="EMBL" id="MW015080">
    <property type="protein sequence ID" value="QPD06468.1"/>
    <property type="molecule type" value="Genomic_DNA"/>
</dbReference>
<dbReference type="InterPro" id="IPR024345">
    <property type="entry name" value="DNA_matur_Phage_T7-like"/>
</dbReference>
<dbReference type="Pfam" id="PF11123">
    <property type="entry name" value="DNA_Packaging_2"/>
    <property type="match status" value="1"/>
</dbReference>
<organism evidence="1 2">
    <name type="scientific">Synechococcus phage S-SRP01</name>
    <dbReference type="NCBI Taxonomy" id="2781607"/>
    <lineage>
        <taxon>Viruses</taxon>
        <taxon>Duplodnaviria</taxon>
        <taxon>Heunggongvirae</taxon>
        <taxon>Uroviricota</taxon>
        <taxon>Caudoviricetes</taxon>
        <taxon>Autographivirales</taxon>
        <taxon>Sechaudvirinae</taxon>
        <taxon>Nerivirus</taxon>
        <taxon>Nerivirus SSRP01</taxon>
    </lineage>
</organism>
<evidence type="ECO:0000313" key="1">
    <source>
        <dbReference type="EMBL" id="QPD06468.1"/>
    </source>
</evidence>
<name>A0A874M9W8_9CAUD</name>